<dbReference type="AlphaFoldDB" id="A0A0F7UTF4"/>
<dbReference type="Pfam" id="PF17175">
    <property type="entry name" value="MOLO1"/>
    <property type="match status" value="1"/>
</dbReference>
<keyword evidence="1" id="KW-0812">Transmembrane</keyword>
<evidence type="ECO:0008006" key="3">
    <source>
        <dbReference type="Google" id="ProtNLM"/>
    </source>
</evidence>
<keyword evidence="1" id="KW-0472">Membrane</keyword>
<reference evidence="2" key="1">
    <citation type="journal article" date="2015" name="PLoS ONE">
        <title>Comprehensive Evaluation of Toxoplasma gondii VEG and Neospora caninum LIV Genomes with Tachyzoite Stage Transcriptome and Proteome Defines Novel Transcript Features.</title>
        <authorList>
            <person name="Ramaprasad A."/>
            <person name="Mourier T."/>
            <person name="Naeem R."/>
            <person name="Malas T.B."/>
            <person name="Moussa E."/>
            <person name="Panigrahi A."/>
            <person name="Vermont S.J."/>
            <person name="Otto T.D."/>
            <person name="Wastling J."/>
            <person name="Pain A."/>
        </authorList>
    </citation>
    <scope>NUCLEOTIDE SEQUENCE</scope>
    <source>
        <strain evidence="2">VEG</strain>
    </source>
</reference>
<dbReference type="InterPro" id="IPR033438">
    <property type="entry name" value="MOLO1"/>
</dbReference>
<feature type="transmembrane region" description="Helical" evidence="1">
    <location>
        <begin position="298"/>
        <end position="321"/>
    </location>
</feature>
<name>A0A0F7UTF4_TOXGV</name>
<dbReference type="PANTHER" id="PTHR33748">
    <property type="entry name" value="PROTEIN CBG04600"/>
    <property type="match status" value="1"/>
</dbReference>
<protein>
    <recommendedName>
        <fullName evidence="3">Repair protein</fullName>
    </recommendedName>
</protein>
<evidence type="ECO:0000256" key="1">
    <source>
        <dbReference type="SAM" id="Phobius"/>
    </source>
</evidence>
<dbReference type="EMBL" id="LN714495">
    <property type="protein sequence ID" value="CEL73412.1"/>
    <property type="molecule type" value="Genomic_DNA"/>
</dbReference>
<sequence>MYRVGLGNRKRTIREYPVRVSLTLVVNGRSQCANFFLATSYRLFIMMLCFVLASVAWLGTLSGACADEAEGIPFKFRPHGPKLEAKIYTPVRHRIPGDEVLYNAASFPNPFVEPQKCTFSTTATHSWLCDPDHLLTPQEQSTLESRLMKLRDSTEHDCPDGRRHFYQAAVAVAHDIYVPEDQIPQQAADEMAHALLRQWGIGNRGCHDGMLLLFVKKRDLAALAKRGGRAGVHNRGTAQQQGKSLKSCFNTVNQAFTTILKARMHLAYVASQSAGDAVISGVDMLNYQLPATRAGPGWVATVIISLAALYVLSVLVVYFAISRFMMKEAHAGDE</sequence>
<gene>
    <name evidence="2" type="ORF">BN1205_090620</name>
</gene>
<dbReference type="PANTHER" id="PTHR33748:SF5">
    <property type="entry name" value="GROUND-LIKE DOMAIN-CONTAINING PROTEIN"/>
    <property type="match status" value="1"/>
</dbReference>
<organism evidence="2">
    <name type="scientific">Toxoplasma gondii (strain ATCC 50861 / VEG)</name>
    <dbReference type="NCBI Taxonomy" id="432359"/>
    <lineage>
        <taxon>Eukaryota</taxon>
        <taxon>Sar</taxon>
        <taxon>Alveolata</taxon>
        <taxon>Apicomplexa</taxon>
        <taxon>Conoidasida</taxon>
        <taxon>Coccidia</taxon>
        <taxon>Eucoccidiorida</taxon>
        <taxon>Eimeriorina</taxon>
        <taxon>Sarcocystidae</taxon>
        <taxon>Toxoplasma</taxon>
    </lineage>
</organism>
<keyword evidence="1" id="KW-1133">Transmembrane helix</keyword>
<dbReference type="GO" id="GO:0005892">
    <property type="term" value="C:acetylcholine-gated channel complex"/>
    <property type="evidence" value="ECO:0007669"/>
    <property type="project" value="InterPro"/>
</dbReference>
<evidence type="ECO:0000313" key="2">
    <source>
        <dbReference type="EMBL" id="CEL73412.1"/>
    </source>
</evidence>
<accession>A0A0F7UTF4</accession>
<dbReference type="Gene3D" id="3.10.310.50">
    <property type="match status" value="1"/>
</dbReference>
<feature type="transmembrane region" description="Helical" evidence="1">
    <location>
        <begin position="43"/>
        <end position="64"/>
    </location>
</feature>
<proteinExistence type="predicted"/>